<dbReference type="GeneID" id="110201831"/>
<proteinExistence type="predicted"/>
<dbReference type="AlphaFoldDB" id="A0A6P5JGL6"/>
<evidence type="ECO:0000256" key="8">
    <source>
        <dbReference type="ARBA" id="ARBA00023224"/>
    </source>
</evidence>
<feature type="transmembrane region" description="Helical" evidence="9">
    <location>
        <begin position="243"/>
        <end position="267"/>
    </location>
</feature>
<feature type="transmembrane region" description="Helical" evidence="9">
    <location>
        <begin position="104"/>
        <end position="124"/>
    </location>
</feature>
<dbReference type="PRINTS" id="PR00245">
    <property type="entry name" value="OLFACTORYR"/>
</dbReference>
<keyword evidence="2" id="KW-1003">Cell membrane</keyword>
<feature type="transmembrane region" description="Helical" evidence="9">
    <location>
        <begin position="144"/>
        <end position="166"/>
    </location>
</feature>
<dbReference type="PANTHER" id="PTHR26453">
    <property type="entry name" value="OLFACTORY RECEPTOR"/>
    <property type="match status" value="1"/>
</dbReference>
<dbReference type="KEGG" id="pcw:110201831"/>
<feature type="transmembrane region" description="Helical" evidence="9">
    <location>
        <begin position="318"/>
        <end position="338"/>
    </location>
</feature>
<keyword evidence="6 9" id="KW-1133">Transmembrane helix</keyword>
<dbReference type="GO" id="GO:0004984">
    <property type="term" value="F:olfactory receptor activity"/>
    <property type="evidence" value="ECO:0007669"/>
    <property type="project" value="InterPro"/>
</dbReference>
<dbReference type="CDD" id="cd15225">
    <property type="entry name" value="7tmA_OR10A-like"/>
    <property type="match status" value="1"/>
</dbReference>
<protein>
    <submittedName>
        <fullName evidence="12">LOW QUALITY PROTEIN: olfactory receptor 10R2-like</fullName>
    </submittedName>
</protein>
<evidence type="ECO:0000256" key="9">
    <source>
        <dbReference type="SAM" id="Phobius"/>
    </source>
</evidence>
<feature type="domain" description="G-protein coupled receptors family 1 profile" evidence="10">
    <location>
        <begin position="87"/>
        <end position="336"/>
    </location>
</feature>
<feature type="transmembrane region" description="Helical" evidence="9">
    <location>
        <begin position="288"/>
        <end position="306"/>
    </location>
</feature>
<dbReference type="Gene3D" id="1.20.1070.10">
    <property type="entry name" value="Rhodopsin 7-helix transmembrane proteins"/>
    <property type="match status" value="1"/>
</dbReference>
<gene>
    <name evidence="12" type="primary">LOC110201831</name>
</gene>
<dbReference type="GO" id="GO:0004930">
    <property type="term" value="F:G protein-coupled receptor activity"/>
    <property type="evidence" value="ECO:0007669"/>
    <property type="project" value="InterPro"/>
</dbReference>
<feature type="transmembrane region" description="Helical" evidence="9">
    <location>
        <begin position="187"/>
        <end position="212"/>
    </location>
</feature>
<dbReference type="PROSITE" id="PS50262">
    <property type="entry name" value="G_PROTEIN_RECEP_F1_2"/>
    <property type="match status" value="1"/>
</dbReference>
<dbReference type="InterPro" id="IPR017452">
    <property type="entry name" value="GPCR_Rhodpsn_7TM"/>
</dbReference>
<keyword evidence="3" id="KW-0716">Sensory transduction</keyword>
<dbReference type="FunFam" id="1.20.1070.10:FF:000001">
    <property type="entry name" value="Olfactory receptor"/>
    <property type="match status" value="1"/>
</dbReference>
<evidence type="ECO:0000256" key="4">
    <source>
        <dbReference type="ARBA" id="ARBA00022692"/>
    </source>
</evidence>
<name>A0A6P5JGL6_PHACI</name>
<dbReference type="Pfam" id="PF13853">
    <property type="entry name" value="7tm_4"/>
    <property type="match status" value="1"/>
</dbReference>
<keyword evidence="8" id="KW-0807">Transducer</keyword>
<reference evidence="12" key="1">
    <citation type="submission" date="2025-08" db="UniProtKB">
        <authorList>
            <consortium name="RefSeq"/>
        </authorList>
    </citation>
    <scope>IDENTIFICATION</scope>
    <source>
        <tissue evidence="12">Spleen</tissue>
    </source>
</reference>
<dbReference type="InParanoid" id="A0A6P5JGL6"/>
<dbReference type="Proteomes" id="UP000515140">
    <property type="component" value="Unplaced"/>
</dbReference>
<dbReference type="GO" id="GO:0005886">
    <property type="term" value="C:plasma membrane"/>
    <property type="evidence" value="ECO:0007669"/>
    <property type="project" value="UniProtKB-SubCell"/>
</dbReference>
<keyword evidence="5" id="KW-0552">Olfaction</keyword>
<dbReference type="InterPro" id="IPR000725">
    <property type="entry name" value="Olfact_rcpt"/>
</dbReference>
<sequence length="361" mass="40277">MVSRILEEKTDTLHPGTIPELIMMHGSRTGYVGTGKGALGILPWKQLAPENLTMVTEFLLLGFSNLQELQVVLFAVFFCLYMIILCGNITIVIVILLEHNLHTPMYFFLGVLSVSETCYTFVILPKMLLNLLSMLRTISFTSCAIQLFFFLSFAINNCLLLGVMGYDHYTAICHPLRYPILMNWRVCRLLAATCGVSGFLISMVGTTLVFILPFCNSNKINHYFCDISPLIHLACGDTYVNEMIIFICGVLVLVVPLIFVCISYGFIVSPIMRIPSTEGKQKAFSTCASHLTVVIVHYGCASFVYLRPSSKVTSDKDQLVTVIYTVITPLLNPMVYSLRNRDVQIAIQKVISGGKLSHKIL</sequence>
<evidence type="ECO:0000256" key="1">
    <source>
        <dbReference type="ARBA" id="ARBA00004651"/>
    </source>
</evidence>
<dbReference type="SUPFAM" id="SSF81321">
    <property type="entry name" value="Family A G protein-coupled receptor-like"/>
    <property type="match status" value="1"/>
</dbReference>
<keyword evidence="7 9" id="KW-0472">Membrane</keyword>
<evidence type="ECO:0000259" key="10">
    <source>
        <dbReference type="PROSITE" id="PS50262"/>
    </source>
</evidence>
<organism evidence="11 12">
    <name type="scientific">Phascolarctos cinereus</name>
    <name type="common">Koala</name>
    <dbReference type="NCBI Taxonomy" id="38626"/>
    <lineage>
        <taxon>Eukaryota</taxon>
        <taxon>Metazoa</taxon>
        <taxon>Chordata</taxon>
        <taxon>Craniata</taxon>
        <taxon>Vertebrata</taxon>
        <taxon>Euteleostomi</taxon>
        <taxon>Mammalia</taxon>
        <taxon>Metatheria</taxon>
        <taxon>Diprotodontia</taxon>
        <taxon>Phascolarctidae</taxon>
        <taxon>Phascolarctos</taxon>
    </lineage>
</organism>
<comment type="subcellular location">
    <subcellularLocation>
        <location evidence="1">Cell membrane</location>
        <topology evidence="1">Multi-pass membrane protein</topology>
    </subcellularLocation>
</comment>
<evidence type="ECO:0000256" key="2">
    <source>
        <dbReference type="ARBA" id="ARBA00022475"/>
    </source>
</evidence>
<evidence type="ECO:0000256" key="3">
    <source>
        <dbReference type="ARBA" id="ARBA00022606"/>
    </source>
</evidence>
<keyword evidence="11" id="KW-1185">Reference proteome</keyword>
<keyword evidence="4 9" id="KW-0812">Transmembrane</keyword>
<evidence type="ECO:0000256" key="5">
    <source>
        <dbReference type="ARBA" id="ARBA00022725"/>
    </source>
</evidence>
<evidence type="ECO:0000313" key="12">
    <source>
        <dbReference type="RefSeq" id="XP_020833370.1"/>
    </source>
</evidence>
<feature type="transmembrane region" description="Helical" evidence="9">
    <location>
        <begin position="71"/>
        <end position="97"/>
    </location>
</feature>
<dbReference type="InterPro" id="IPR000276">
    <property type="entry name" value="GPCR_Rhodpsn"/>
</dbReference>
<evidence type="ECO:0000313" key="11">
    <source>
        <dbReference type="Proteomes" id="UP000515140"/>
    </source>
</evidence>
<dbReference type="PRINTS" id="PR00237">
    <property type="entry name" value="GPCRRHODOPSN"/>
</dbReference>
<dbReference type="RefSeq" id="XP_020833370.1">
    <property type="nucleotide sequence ID" value="XM_020977711.1"/>
</dbReference>
<evidence type="ECO:0000256" key="7">
    <source>
        <dbReference type="ARBA" id="ARBA00023136"/>
    </source>
</evidence>
<accession>A0A6P5JGL6</accession>
<evidence type="ECO:0000256" key="6">
    <source>
        <dbReference type="ARBA" id="ARBA00022989"/>
    </source>
</evidence>